<dbReference type="AlphaFoldDB" id="A0A1W9HZ23"/>
<dbReference type="SUPFAM" id="SSF54001">
    <property type="entry name" value="Cysteine proteinases"/>
    <property type="match status" value="1"/>
</dbReference>
<dbReference type="InterPro" id="IPR002931">
    <property type="entry name" value="Transglutaminase-like"/>
</dbReference>
<feature type="domain" description="Transglutaminase-like" evidence="1">
    <location>
        <begin position="172"/>
        <end position="248"/>
    </location>
</feature>
<dbReference type="InterPro" id="IPR038765">
    <property type="entry name" value="Papain-like_cys_pep_sf"/>
</dbReference>
<protein>
    <submittedName>
        <fullName evidence="2">IMP dehydrogenase</fullName>
    </submittedName>
</protein>
<comment type="caution">
    <text evidence="2">The sequence shown here is derived from an EMBL/GenBank/DDBJ whole genome shotgun (WGS) entry which is preliminary data.</text>
</comment>
<name>A0A1W9HZ23_9HYPH</name>
<dbReference type="PANTHER" id="PTHR33490:SF1">
    <property type="entry name" value="SLL1233 PROTEIN"/>
    <property type="match status" value="1"/>
</dbReference>
<evidence type="ECO:0000313" key="2">
    <source>
        <dbReference type="EMBL" id="OQW52572.1"/>
    </source>
</evidence>
<dbReference type="Pfam" id="PF08379">
    <property type="entry name" value="Bact_transglu_N"/>
    <property type="match status" value="1"/>
</dbReference>
<sequence length="1107" mass="123346">MSIKASIYHLTHYRYDRPVTLGPQLIRLRPAPHSRTRVISHSLKVTPANHFVNHQQDPYGNWMARFVFPEPVRELKIEVDLVADMTVYNPFDFFVEESAEFWPFAYPEDIGPDLDIYRRAEAAGPLLSAFLATIPRERLRTVDFIVGLNARIAREIGYVIRMEPGVQSGEETLARRQASCRDSSWLLVQVMRHLGLAARFVSGYLIQLKPDLVAIDGPPGTSVDFTDLHAWVEVYLPGAGWIGLDPTSGLLTGESHIPLAATPHYRNAAPIAGLASAADVEFAFDMQVRRVAEHPRITKPFSDEAWAALDALGQKVDAALDDGDVRLTMGGEPTFVSIDDFESAEWNADAVGPHKRALADTLIRRLREKFAPGGFLHYGQGKWYPGETLPRWTFSLYWRRDGKPIWHDEGLIAREAAPTLVAPSDAQAVLTAMAEALGVSNDTIVPAYEDPAQWLLKESNLPENVTPENSRLEDAEERHRMARVFAHGLTKPTGYVLPIQRWQARDARPRWRSERWSLRRAHLFLVPGDSPAGYRLPLGALPYVPPAEYPYVYPADPSQEFGALPEFAPRAAAPREQAAAHFTAASATQERIEQSFEAVDGKVRTAICVEPRDGRLCIFMPPVEQVEDYLELVSAAEAAARALGLPVHIEGYAPPADPRLNVVRVAPDPGVIEVNIHPASNWGECVATTQAVYEEARQCRLGADKFMIDGRHTGTGGGNHVVLGGAKVGDSPFLRRPDLLRSFILHWQRHPSLSYLFSGLFIGPTSQAPRIDEARHDGLYELEIALAQIPRPGEGVAPRPWLLDRLLRNLLVDVTGNTHRAEICIDKLFSPDGPTGRLGLVEFRGFEMPPDPRMSLAQQVLLRALVARFWAQPVGGTLTRWGTVLHDRFMLPHYIWQDFLDVLADLRHHGFELRPEWYEAQAEFRFPLCGEIDIEGVRLELRQALEPWHVLGETGAIGGTVRYTDSSVERLQVKLTTADPARYSVSCNRRHVPLTASGTGGMAVAGVRFKAWQPAQAMHPQVPVHAPLTFDVFDRWSGRALGGCVYHVAHPGGRSYETFPVNNNEAEARRLARFIPFGHSPGPYEPVAADIHPEFPMTLDLRRQPGV</sequence>
<dbReference type="Proteomes" id="UP000192872">
    <property type="component" value="Unassembled WGS sequence"/>
</dbReference>
<dbReference type="InterPro" id="IPR018667">
    <property type="entry name" value="DUF2126"/>
</dbReference>
<evidence type="ECO:0000313" key="3">
    <source>
        <dbReference type="Proteomes" id="UP000192872"/>
    </source>
</evidence>
<dbReference type="Pfam" id="PF09899">
    <property type="entry name" value="DUF2126"/>
    <property type="match status" value="1"/>
</dbReference>
<dbReference type="Gene3D" id="3.10.620.30">
    <property type="match status" value="1"/>
</dbReference>
<organism evidence="2 3">
    <name type="scientific">Candidatus Raskinella chloraquaticus</name>
    <dbReference type="NCBI Taxonomy" id="1951219"/>
    <lineage>
        <taxon>Bacteria</taxon>
        <taxon>Pseudomonadati</taxon>
        <taxon>Pseudomonadota</taxon>
        <taxon>Alphaproteobacteria</taxon>
        <taxon>Hyphomicrobiales</taxon>
        <taxon>Phreatobacteraceae</taxon>
        <taxon>Candidatus Raskinella</taxon>
    </lineage>
</organism>
<dbReference type="STRING" id="1827387.A4S15_06975"/>
<dbReference type="PANTHER" id="PTHR33490">
    <property type="entry name" value="BLR5614 PROTEIN-RELATED"/>
    <property type="match status" value="1"/>
</dbReference>
<dbReference type="Pfam" id="PF01841">
    <property type="entry name" value="Transglut_core"/>
    <property type="match status" value="1"/>
</dbReference>
<reference evidence="2 3" key="1">
    <citation type="journal article" date="2017" name="Water Res.">
        <title>Comammox in drinking water systems.</title>
        <authorList>
            <person name="Wang Y."/>
            <person name="Ma L."/>
            <person name="Mao Y."/>
            <person name="Jiang X."/>
            <person name="Xia Y."/>
            <person name="Yu K."/>
            <person name="Li B."/>
            <person name="Zhang T."/>
        </authorList>
    </citation>
    <scope>NUCLEOTIDE SEQUENCE [LARGE SCALE GENOMIC DNA]</scope>
    <source>
        <strain evidence="2">SG_bin8</strain>
    </source>
</reference>
<dbReference type="EMBL" id="LWDL01000012">
    <property type="protein sequence ID" value="OQW52572.1"/>
    <property type="molecule type" value="Genomic_DNA"/>
</dbReference>
<gene>
    <name evidence="2" type="ORF">A4S15_06975</name>
</gene>
<dbReference type="SMART" id="SM00460">
    <property type="entry name" value="TGc"/>
    <property type="match status" value="1"/>
</dbReference>
<evidence type="ECO:0000259" key="1">
    <source>
        <dbReference type="SMART" id="SM00460"/>
    </source>
</evidence>
<proteinExistence type="predicted"/>
<dbReference type="RefSeq" id="WP_376801738.1">
    <property type="nucleotide sequence ID" value="NZ_DBNB01000020.1"/>
</dbReference>
<accession>A0A1W9HZ23</accession>
<dbReference type="InterPro" id="IPR013589">
    <property type="entry name" value="Bac_transglu_N"/>
</dbReference>